<protein>
    <submittedName>
        <fullName evidence="2">Uncharacterized protein</fullName>
    </submittedName>
</protein>
<dbReference type="AlphaFoldDB" id="A0A0E0K430"/>
<dbReference type="HOGENOM" id="CLU_2546545_0_0_1"/>
<evidence type="ECO:0000313" key="2">
    <source>
        <dbReference type="EnsemblPlants" id="OPUNC02G26840.1"/>
    </source>
</evidence>
<accession>A0A0E0K430</accession>
<name>A0A0E0K430_ORYPU</name>
<keyword evidence="3" id="KW-1185">Reference proteome</keyword>
<feature type="compositionally biased region" description="Gly residues" evidence="1">
    <location>
        <begin position="73"/>
        <end position="83"/>
    </location>
</feature>
<reference evidence="2" key="1">
    <citation type="submission" date="2015-04" db="UniProtKB">
        <authorList>
            <consortium name="EnsemblPlants"/>
        </authorList>
    </citation>
    <scope>IDENTIFICATION</scope>
</reference>
<dbReference type="Proteomes" id="UP000026962">
    <property type="component" value="Chromosome 2"/>
</dbReference>
<dbReference type="Gramene" id="OPUNC02G26840.1">
    <property type="protein sequence ID" value="OPUNC02G26840.1"/>
    <property type="gene ID" value="OPUNC02G26840"/>
</dbReference>
<reference evidence="2" key="2">
    <citation type="submission" date="2018-05" db="EMBL/GenBank/DDBJ databases">
        <title>OpunRS2 (Oryza punctata Reference Sequence Version 2).</title>
        <authorList>
            <person name="Zhang J."/>
            <person name="Kudrna D."/>
            <person name="Lee S."/>
            <person name="Talag J."/>
            <person name="Welchert J."/>
            <person name="Wing R.A."/>
        </authorList>
    </citation>
    <scope>NUCLEOTIDE SEQUENCE [LARGE SCALE GENOMIC DNA]</scope>
</reference>
<dbReference type="EnsemblPlants" id="OPUNC02G26840.1">
    <property type="protein sequence ID" value="OPUNC02G26840.1"/>
    <property type="gene ID" value="OPUNC02G26840"/>
</dbReference>
<evidence type="ECO:0000256" key="1">
    <source>
        <dbReference type="SAM" id="MobiDB-lite"/>
    </source>
</evidence>
<evidence type="ECO:0000313" key="3">
    <source>
        <dbReference type="Proteomes" id="UP000026962"/>
    </source>
</evidence>
<organism evidence="2">
    <name type="scientific">Oryza punctata</name>
    <name type="common">Red rice</name>
    <dbReference type="NCBI Taxonomy" id="4537"/>
    <lineage>
        <taxon>Eukaryota</taxon>
        <taxon>Viridiplantae</taxon>
        <taxon>Streptophyta</taxon>
        <taxon>Embryophyta</taxon>
        <taxon>Tracheophyta</taxon>
        <taxon>Spermatophyta</taxon>
        <taxon>Magnoliopsida</taxon>
        <taxon>Liliopsida</taxon>
        <taxon>Poales</taxon>
        <taxon>Poaceae</taxon>
        <taxon>BOP clade</taxon>
        <taxon>Oryzoideae</taxon>
        <taxon>Oryzeae</taxon>
        <taxon>Oryzinae</taxon>
        <taxon>Oryza</taxon>
    </lineage>
</organism>
<proteinExistence type="predicted"/>
<sequence length="83" mass="8955">MHESTKSHLRLELVLHESAALLISAARTSNVVRHTDEGGTRDAYGSGTRRGDMRWRYGGSHAGALRRWPPGTRNGGGEASLTG</sequence>
<feature type="region of interest" description="Disordered" evidence="1">
    <location>
        <begin position="64"/>
        <end position="83"/>
    </location>
</feature>